<protein>
    <recommendedName>
        <fullName evidence="1">ChrR-like cupin domain-containing protein</fullName>
    </recommendedName>
</protein>
<reference evidence="2 3" key="2">
    <citation type="journal article" date="2017" name="Antonie Van Leeuwenhoek">
        <title>Rhizobium rhizosphaerae sp. nov., a novel species isolated from rice rhizosphere.</title>
        <authorList>
            <person name="Zhao J.J."/>
            <person name="Zhang J."/>
            <person name="Zhang R.J."/>
            <person name="Zhang C.W."/>
            <person name="Yin H.Q."/>
            <person name="Zhang X.X."/>
        </authorList>
    </citation>
    <scope>NUCLEOTIDE SEQUENCE [LARGE SCALE GENOMIC DNA]</scope>
    <source>
        <strain evidence="2 3">ACAM 611</strain>
    </source>
</reference>
<dbReference type="SUPFAM" id="SSF51182">
    <property type="entry name" value="RmlC-like cupins"/>
    <property type="match status" value="1"/>
</dbReference>
<dbReference type="CDD" id="cd20303">
    <property type="entry name" value="cupin_ChrR_1"/>
    <property type="match status" value="1"/>
</dbReference>
<accession>H5T918</accession>
<dbReference type="InterPro" id="IPR025979">
    <property type="entry name" value="ChrR-like_cupin_dom"/>
</dbReference>
<comment type="caution">
    <text evidence="2">The sequence shown here is derived from an EMBL/GenBank/DDBJ whole genome shotgun (WGS) entry which is preliminary data.</text>
</comment>
<proteinExistence type="predicted"/>
<evidence type="ECO:0000313" key="3">
    <source>
        <dbReference type="Proteomes" id="UP000053586"/>
    </source>
</evidence>
<dbReference type="EMBL" id="BAET01000007">
    <property type="protein sequence ID" value="GAB54795.1"/>
    <property type="molecule type" value="Genomic_DNA"/>
</dbReference>
<dbReference type="eggNOG" id="COG3806">
    <property type="taxonomic scope" value="Bacteria"/>
</dbReference>
<gene>
    <name evidence="2" type="ORF">GPUN_0655</name>
</gene>
<name>H5T918_9ALTE</name>
<keyword evidence="3" id="KW-1185">Reference proteome</keyword>
<dbReference type="Gene3D" id="2.60.120.10">
    <property type="entry name" value="Jelly Rolls"/>
    <property type="match status" value="1"/>
</dbReference>
<dbReference type="RefSeq" id="WP_006003308.1">
    <property type="nucleotide sequence ID" value="NZ_BAET01000007.1"/>
</dbReference>
<reference evidence="2 3" key="1">
    <citation type="journal article" date="2012" name="J. Bacteriol.">
        <title>Genome sequence of proteorhodopsin-containing sea ice bacterium Glaciecola punicea ACAM 611T.</title>
        <authorList>
            <person name="Qin Q.-L."/>
            <person name="Xie B.-B."/>
            <person name="Shu Y.-L."/>
            <person name="Rong J.-C."/>
            <person name="Zhao D.-L."/>
            <person name="Zhang X.-Y."/>
            <person name="Chen X.-L."/>
            <person name="Zhou B.-C."/>
            <person name="Zhanga Y.-Z."/>
        </authorList>
    </citation>
    <scope>NUCLEOTIDE SEQUENCE [LARGE SCALE GENOMIC DNA]</scope>
    <source>
        <strain evidence="2 3">ACAM 611</strain>
    </source>
</reference>
<dbReference type="STRING" id="56804.BAE46_08245"/>
<dbReference type="Proteomes" id="UP000053586">
    <property type="component" value="Unassembled WGS sequence"/>
</dbReference>
<dbReference type="InterPro" id="IPR011051">
    <property type="entry name" value="RmlC_Cupin_sf"/>
</dbReference>
<dbReference type="AlphaFoldDB" id="H5T918"/>
<organism evidence="2 3">
    <name type="scientific">Glaciecola punicea ACAM 611</name>
    <dbReference type="NCBI Taxonomy" id="1121923"/>
    <lineage>
        <taxon>Bacteria</taxon>
        <taxon>Pseudomonadati</taxon>
        <taxon>Pseudomonadota</taxon>
        <taxon>Gammaproteobacteria</taxon>
        <taxon>Alteromonadales</taxon>
        <taxon>Alteromonadaceae</taxon>
        <taxon>Glaciecola</taxon>
    </lineage>
</organism>
<dbReference type="Pfam" id="PF12973">
    <property type="entry name" value="Cupin_7"/>
    <property type="match status" value="1"/>
</dbReference>
<sequence>MNINANFDTTVVVHAQERKWIASPMQGVERKMLDRVGNEVARATSIVRYAPGSQFSPHVHNGGEEFVVLTGVFQDEHGDYPVGTYMRNPPQSSHTPGSEVGCTIFVKLWQFDPNDQHQMAAKIKNVDQSHKQSLFESKYEQVFCVTLRPNEVFAINHHKGIEIFMLHGEADLQSNTHAITMFKFSWLRKAVDEPLVLTAKTPVRLWLKQNHLHDVEKQLERVLCA</sequence>
<feature type="domain" description="ChrR-like cupin" evidence="1">
    <location>
        <begin position="10"/>
        <end position="111"/>
    </location>
</feature>
<dbReference type="OrthoDB" id="9801227at2"/>
<evidence type="ECO:0000313" key="2">
    <source>
        <dbReference type="EMBL" id="GAB54795.1"/>
    </source>
</evidence>
<evidence type="ECO:0000259" key="1">
    <source>
        <dbReference type="Pfam" id="PF12973"/>
    </source>
</evidence>
<dbReference type="InterPro" id="IPR014710">
    <property type="entry name" value="RmlC-like_jellyroll"/>
</dbReference>